<evidence type="ECO:0000256" key="11">
    <source>
        <dbReference type="SAM" id="MobiDB-lite"/>
    </source>
</evidence>
<feature type="compositionally biased region" description="Pro residues" evidence="11">
    <location>
        <begin position="9"/>
        <end position="30"/>
    </location>
</feature>
<keyword evidence="5 8" id="KW-0479">Metal-binding</keyword>
<keyword evidence="12" id="KW-1133">Transmembrane helix</keyword>
<keyword evidence="7 8" id="KW-0408">Iron</keyword>
<organism evidence="14 15">
    <name type="scientific">Achromobacter animicus</name>
    <dbReference type="NCBI Taxonomy" id="1389935"/>
    <lineage>
        <taxon>Bacteria</taxon>
        <taxon>Pseudomonadati</taxon>
        <taxon>Pseudomonadota</taxon>
        <taxon>Betaproteobacteria</taxon>
        <taxon>Burkholderiales</taxon>
        <taxon>Alcaligenaceae</taxon>
        <taxon>Achromobacter</taxon>
    </lineage>
</organism>
<dbReference type="Pfam" id="PF00199">
    <property type="entry name" value="Catalase"/>
    <property type="match status" value="1"/>
</dbReference>
<evidence type="ECO:0000256" key="8">
    <source>
        <dbReference type="PIRNR" id="PIRNR000296"/>
    </source>
</evidence>
<dbReference type="InterPro" id="IPR018028">
    <property type="entry name" value="Catalase"/>
</dbReference>
<keyword evidence="6 8" id="KW-0560">Oxidoreductase</keyword>
<dbReference type="SUPFAM" id="SSF56634">
    <property type="entry name" value="Heme-dependent catalase-like"/>
    <property type="match status" value="1"/>
</dbReference>
<comment type="similarity">
    <text evidence="2 8">Belongs to the catalase family.</text>
</comment>
<dbReference type="GO" id="GO:0005737">
    <property type="term" value="C:cytoplasm"/>
    <property type="evidence" value="ECO:0007669"/>
    <property type="project" value="TreeGrafter"/>
</dbReference>
<feature type="transmembrane region" description="Helical" evidence="12">
    <location>
        <begin position="58"/>
        <end position="82"/>
    </location>
</feature>
<evidence type="ECO:0000256" key="9">
    <source>
        <dbReference type="PIRSR" id="PIRSR000296-1"/>
    </source>
</evidence>
<dbReference type="GO" id="GO:0004096">
    <property type="term" value="F:catalase activity"/>
    <property type="evidence" value="ECO:0007669"/>
    <property type="project" value="InterPro"/>
</dbReference>
<evidence type="ECO:0000313" key="14">
    <source>
        <dbReference type="EMBL" id="CAB3732810.1"/>
    </source>
</evidence>
<dbReference type="InterPro" id="IPR024168">
    <property type="entry name" value="Catalase_SrpA-type_pred"/>
</dbReference>
<dbReference type="EMBL" id="CADIJM010000018">
    <property type="protein sequence ID" value="CAB3732810.1"/>
    <property type="molecule type" value="Genomic_DNA"/>
</dbReference>
<keyword evidence="12" id="KW-0812">Transmembrane</keyword>
<proteinExistence type="inferred from homology"/>
<dbReference type="EC" id="1.11.1.-" evidence="8"/>
<sequence length="407" mass="43219">MQQGSDRNGPPPGQTPPGSQPPGRLPPNRQPPGARQQDGQSPKDRPQKPRPLTTPQTLLRLTAIGAIVLASGAAFAYVGGWLDPQRLTPDRIVNALEANSGVHEGFRRNHAKGVCVIGRFESSGAAHELSTASVFAPGSTPVVGRLALPGGNPYASDSSVPIRSFALMFTSANGEQWRTGMNSMPVFPLSTPQAFYDQQLAGRPDPKTGKPDPQRMQAFFAAHPEAAAFLAWAKTAKPSASYATEGYYGLNAFYLIDGNGKRQPVRWQLSPLDAAAAPAAQPGHDADYLQTDLQQRLTQGPLRWRLLLTLGEPGDSTSDATRQWPADRPTVDAGTVVITSSAPQSDGPCRDVNYDPTVLPQGIAVSDDPLLAARSAAYAASYERRTGEGPPQAAAASPHSTQPERAQ</sequence>
<comment type="function">
    <text evidence="8">Has an organic peroxide-dependent peroxidase activity.</text>
</comment>
<dbReference type="GO" id="GO:0042542">
    <property type="term" value="P:response to hydrogen peroxide"/>
    <property type="evidence" value="ECO:0007669"/>
    <property type="project" value="TreeGrafter"/>
</dbReference>
<dbReference type="AlphaFoldDB" id="A0A6S7AHM8"/>
<dbReference type="Proteomes" id="UP000494214">
    <property type="component" value="Unassembled WGS sequence"/>
</dbReference>
<accession>A0A6S7AHM8</accession>
<dbReference type="PIRSF" id="PIRSF000296">
    <property type="entry name" value="SrpA"/>
    <property type="match status" value="1"/>
</dbReference>
<keyword evidence="4 8" id="KW-0349">Heme</keyword>
<dbReference type="InterPro" id="IPR011614">
    <property type="entry name" value="Catalase_core"/>
</dbReference>
<dbReference type="SMART" id="SM01060">
    <property type="entry name" value="Catalase"/>
    <property type="match status" value="1"/>
</dbReference>
<dbReference type="PANTHER" id="PTHR11465">
    <property type="entry name" value="CATALASE"/>
    <property type="match status" value="1"/>
</dbReference>
<feature type="active site" evidence="9">
    <location>
        <position position="110"/>
    </location>
</feature>
<comment type="cofactor">
    <cofactor evidence="8">
        <name>heme</name>
        <dbReference type="ChEBI" id="CHEBI:30413"/>
    </cofactor>
</comment>
<reference evidence="14 15" key="1">
    <citation type="submission" date="2020-04" db="EMBL/GenBank/DDBJ databases">
        <authorList>
            <person name="De Canck E."/>
        </authorList>
    </citation>
    <scope>NUCLEOTIDE SEQUENCE [LARGE SCALE GENOMIC DNA]</scope>
    <source>
        <strain evidence="14 15">LMG 26690</strain>
    </source>
</reference>
<dbReference type="PROSITE" id="PS51402">
    <property type="entry name" value="CATALASE_3"/>
    <property type="match status" value="1"/>
</dbReference>
<dbReference type="GO" id="GO:0020037">
    <property type="term" value="F:heme binding"/>
    <property type="evidence" value="ECO:0007669"/>
    <property type="project" value="InterPro"/>
</dbReference>
<dbReference type="InterPro" id="IPR020835">
    <property type="entry name" value="Catalase_sf"/>
</dbReference>
<feature type="region of interest" description="Disordered" evidence="11">
    <location>
        <begin position="1"/>
        <end position="55"/>
    </location>
</feature>
<evidence type="ECO:0000256" key="12">
    <source>
        <dbReference type="SAM" id="Phobius"/>
    </source>
</evidence>
<keyword evidence="3 8" id="KW-0575">Peroxidase</keyword>
<feature type="domain" description="Catalase core" evidence="13">
    <location>
        <begin position="61"/>
        <end position="406"/>
    </location>
</feature>
<dbReference type="PANTHER" id="PTHR11465:SF9">
    <property type="entry name" value="CATALASE"/>
    <property type="match status" value="1"/>
</dbReference>
<evidence type="ECO:0000256" key="1">
    <source>
        <dbReference type="ARBA" id="ARBA00002974"/>
    </source>
</evidence>
<evidence type="ECO:0000256" key="3">
    <source>
        <dbReference type="ARBA" id="ARBA00022559"/>
    </source>
</evidence>
<dbReference type="Gene3D" id="2.40.180.10">
    <property type="entry name" value="Catalase core domain"/>
    <property type="match status" value="1"/>
</dbReference>
<gene>
    <name evidence="14" type="primary">srpA</name>
    <name evidence="14" type="ORF">LMG26690_04964</name>
</gene>
<dbReference type="GO" id="GO:0046872">
    <property type="term" value="F:metal ion binding"/>
    <property type="evidence" value="ECO:0007669"/>
    <property type="project" value="UniProtKB-KW"/>
</dbReference>
<evidence type="ECO:0000256" key="4">
    <source>
        <dbReference type="ARBA" id="ARBA00022617"/>
    </source>
</evidence>
<name>A0A6S7AHM8_9BURK</name>
<dbReference type="GO" id="GO:0042744">
    <property type="term" value="P:hydrogen peroxide catabolic process"/>
    <property type="evidence" value="ECO:0007669"/>
    <property type="project" value="TreeGrafter"/>
</dbReference>
<dbReference type="Gene3D" id="1.20.1280.120">
    <property type="match status" value="1"/>
</dbReference>
<protein>
    <recommendedName>
        <fullName evidence="8">Catalase-related peroxidase</fullName>
        <ecNumber evidence="8">1.11.1.-</ecNumber>
    </recommendedName>
</protein>
<feature type="region of interest" description="Disordered" evidence="11">
    <location>
        <begin position="380"/>
        <end position="407"/>
    </location>
</feature>
<keyword evidence="15" id="KW-1185">Reference proteome</keyword>
<evidence type="ECO:0000256" key="6">
    <source>
        <dbReference type="ARBA" id="ARBA00023002"/>
    </source>
</evidence>
<feature type="binding site" description="axial binding residue" evidence="10">
    <location>
        <position position="378"/>
    </location>
    <ligand>
        <name>heme</name>
        <dbReference type="ChEBI" id="CHEBI:30413"/>
    </ligand>
    <ligandPart>
        <name>Fe</name>
        <dbReference type="ChEBI" id="CHEBI:18248"/>
    </ligandPart>
</feature>
<evidence type="ECO:0000259" key="13">
    <source>
        <dbReference type="SMART" id="SM01060"/>
    </source>
</evidence>
<evidence type="ECO:0000256" key="7">
    <source>
        <dbReference type="ARBA" id="ARBA00023004"/>
    </source>
</evidence>
<comment type="function">
    <text evidence="1">Decomposes hydrogen peroxide into water and oxygen; serves to protect cells from the toxic effects of hydrogen peroxide.</text>
</comment>
<evidence type="ECO:0000256" key="2">
    <source>
        <dbReference type="ARBA" id="ARBA00005329"/>
    </source>
</evidence>
<evidence type="ECO:0000256" key="5">
    <source>
        <dbReference type="ARBA" id="ARBA00022723"/>
    </source>
</evidence>
<evidence type="ECO:0000256" key="10">
    <source>
        <dbReference type="PIRSR" id="PIRSR000296-2"/>
    </source>
</evidence>
<keyword evidence="12" id="KW-0472">Membrane</keyword>
<evidence type="ECO:0000313" key="15">
    <source>
        <dbReference type="Proteomes" id="UP000494214"/>
    </source>
</evidence>
<dbReference type="CDD" id="cd08153">
    <property type="entry name" value="srpA_like"/>
    <property type="match status" value="1"/>
</dbReference>
<feature type="compositionally biased region" description="Polar residues" evidence="11">
    <location>
        <begin position="398"/>
        <end position="407"/>
    </location>
</feature>